<dbReference type="AlphaFoldDB" id="A0A1Y6C834"/>
<evidence type="ECO:0000313" key="2">
    <source>
        <dbReference type="EMBL" id="SMF50036.1"/>
    </source>
</evidence>
<proteinExistence type="predicted"/>
<accession>A0A1Y6C834</accession>
<protein>
    <submittedName>
        <fullName evidence="2">Uncharacterized protein</fullName>
    </submittedName>
</protein>
<gene>
    <name evidence="2" type="ORF">SAMN06296036_115148</name>
</gene>
<reference evidence="3" key="1">
    <citation type="submission" date="2017-04" db="EMBL/GenBank/DDBJ databases">
        <authorList>
            <person name="Varghese N."/>
            <person name="Submissions S."/>
        </authorList>
    </citation>
    <scope>NUCLEOTIDE SEQUENCE [LARGE SCALE GENOMIC DNA]</scope>
    <source>
        <strain evidence="3">RKEM611</strain>
    </source>
</reference>
<keyword evidence="1" id="KW-0472">Membrane</keyword>
<evidence type="ECO:0000313" key="3">
    <source>
        <dbReference type="Proteomes" id="UP000192907"/>
    </source>
</evidence>
<feature type="transmembrane region" description="Helical" evidence="1">
    <location>
        <begin position="36"/>
        <end position="55"/>
    </location>
</feature>
<organism evidence="2 3">
    <name type="scientific">Pseudobacteriovorax antillogorgiicola</name>
    <dbReference type="NCBI Taxonomy" id="1513793"/>
    <lineage>
        <taxon>Bacteria</taxon>
        <taxon>Pseudomonadati</taxon>
        <taxon>Bdellovibrionota</taxon>
        <taxon>Oligoflexia</taxon>
        <taxon>Oligoflexales</taxon>
        <taxon>Pseudobacteriovoracaceae</taxon>
        <taxon>Pseudobacteriovorax</taxon>
    </lineage>
</organism>
<dbReference type="Proteomes" id="UP000192907">
    <property type="component" value="Unassembled WGS sequence"/>
</dbReference>
<evidence type="ECO:0000256" key="1">
    <source>
        <dbReference type="SAM" id="Phobius"/>
    </source>
</evidence>
<name>A0A1Y6C834_9BACT</name>
<dbReference type="STRING" id="1513793.SAMN06296036_115148"/>
<dbReference type="EMBL" id="FWZT01000015">
    <property type="protein sequence ID" value="SMF50036.1"/>
    <property type="molecule type" value="Genomic_DNA"/>
</dbReference>
<sequence length="56" mass="6461">MARIAAYFVKFRQSWRGCWYTIVTASQIIDTIAMDLVALVTYVLIRGLTLILYLAF</sequence>
<keyword evidence="3" id="KW-1185">Reference proteome</keyword>
<keyword evidence="1" id="KW-1133">Transmembrane helix</keyword>
<keyword evidence="1" id="KW-0812">Transmembrane</keyword>